<organism evidence="2 3">
    <name type="scientific">Labedella phragmitis</name>
    <dbReference type="NCBI Taxonomy" id="2498849"/>
    <lineage>
        <taxon>Bacteria</taxon>
        <taxon>Bacillati</taxon>
        <taxon>Actinomycetota</taxon>
        <taxon>Actinomycetes</taxon>
        <taxon>Micrococcales</taxon>
        <taxon>Microbacteriaceae</taxon>
        <taxon>Labedella</taxon>
    </lineage>
</organism>
<dbReference type="InterPro" id="IPR017195">
    <property type="entry name" value="ABC_thiamin-permease_prd"/>
</dbReference>
<keyword evidence="1" id="KW-1133">Transmembrane helix</keyword>
<feature type="transmembrane region" description="Helical" evidence="1">
    <location>
        <begin position="89"/>
        <end position="106"/>
    </location>
</feature>
<feature type="transmembrane region" description="Helical" evidence="1">
    <location>
        <begin position="167"/>
        <end position="189"/>
    </location>
</feature>
<dbReference type="PIRSF" id="PIRSF037394">
    <property type="entry name" value="ABC_thiamine-permease_YkoE_prd"/>
    <property type="match status" value="1"/>
</dbReference>
<comment type="caution">
    <text evidence="2">The sequence shown here is derived from an EMBL/GenBank/DDBJ whole genome shotgun (WGS) entry which is preliminary data.</text>
</comment>
<feature type="transmembrane region" description="Helical" evidence="1">
    <location>
        <begin position="21"/>
        <end position="43"/>
    </location>
</feature>
<keyword evidence="1" id="KW-0812">Transmembrane</keyword>
<dbReference type="EMBL" id="RZNB01000002">
    <property type="protein sequence ID" value="RWZ51931.1"/>
    <property type="molecule type" value="Genomic_DNA"/>
</dbReference>
<gene>
    <name evidence="2" type="ORF">ELQ90_07595</name>
</gene>
<keyword evidence="1" id="KW-0472">Membrane</keyword>
<reference evidence="2 3" key="1">
    <citation type="submission" date="2018-12" db="EMBL/GenBank/DDBJ databases">
        <authorList>
            <person name="Li F."/>
        </authorList>
    </citation>
    <scope>NUCLEOTIDE SEQUENCE [LARGE SCALE GENOMIC DNA]</scope>
    <source>
        <strain evidence="2 3">11W25H-1</strain>
    </source>
</reference>
<dbReference type="Proteomes" id="UP000288547">
    <property type="component" value="Unassembled WGS sequence"/>
</dbReference>
<accession>A0A3S3Z9R4</accession>
<keyword evidence="3" id="KW-1185">Reference proteome</keyword>
<proteinExistence type="predicted"/>
<dbReference type="OrthoDB" id="8017424at2"/>
<name>A0A3S3Z9R4_9MICO</name>
<protein>
    <submittedName>
        <fullName evidence="2">Uncharacterized protein</fullName>
    </submittedName>
</protein>
<feature type="transmembrane region" description="Helical" evidence="1">
    <location>
        <begin position="63"/>
        <end position="82"/>
    </location>
</feature>
<evidence type="ECO:0000313" key="2">
    <source>
        <dbReference type="EMBL" id="RWZ51931.1"/>
    </source>
</evidence>
<dbReference type="AlphaFoldDB" id="A0A3S3Z9R4"/>
<dbReference type="Pfam" id="PF09819">
    <property type="entry name" value="ABC_cobalt"/>
    <property type="match status" value="1"/>
</dbReference>
<dbReference type="RefSeq" id="WP_128494644.1">
    <property type="nucleotide sequence ID" value="NZ_RZNB01000002.1"/>
</dbReference>
<feature type="transmembrane region" description="Helical" evidence="1">
    <location>
        <begin position="135"/>
        <end position="155"/>
    </location>
</feature>
<evidence type="ECO:0000256" key="1">
    <source>
        <dbReference type="SAM" id="Phobius"/>
    </source>
</evidence>
<evidence type="ECO:0000313" key="3">
    <source>
        <dbReference type="Proteomes" id="UP000288547"/>
    </source>
</evidence>
<sequence>MHATSSSVDRSARVDSSDRSLRWRVVDIVIAAVLGVATGLIFWFWNTIGYLWFETADAVTPGFGGIAVGIWLLGGVLGGLIIRKPGAALLVELIGAIVSALIGNIWGPTTIYSGIVQGLGAELVFAAFFYRRFGIVVAALAGIGAGVGAWIFEFFTGNIEKSAVFNLLYLGSIVVSGALLAGVLGWFLVRALAATGALSRFAVGREARREV</sequence>